<gene>
    <name evidence="1" type="ORF">E5336_00775</name>
</gene>
<comment type="caution">
    <text evidence="1">The sequence shown here is derived from an EMBL/GenBank/DDBJ whole genome shotgun (WGS) entry which is preliminary data.</text>
</comment>
<accession>A0AC61RAR9</accession>
<keyword evidence="2" id="KW-1185">Reference proteome</keyword>
<evidence type="ECO:0000313" key="2">
    <source>
        <dbReference type="Proteomes" id="UP000308836"/>
    </source>
</evidence>
<reference evidence="1" key="1">
    <citation type="submission" date="2019-04" db="EMBL/GenBank/DDBJ databases">
        <title>Microbes associate with the intestines of laboratory mice.</title>
        <authorList>
            <person name="Navarre W."/>
            <person name="Wong E."/>
            <person name="Huang K."/>
            <person name="Tropini C."/>
            <person name="Ng K."/>
            <person name="Yu B."/>
        </authorList>
    </citation>
    <scope>NUCLEOTIDE SEQUENCE</scope>
    <source>
        <strain evidence="1">NM09_H32</strain>
    </source>
</reference>
<sequence length="99" mass="11638">MYTIFYAKEAAKDAKKLKAAFLDQKAKALIDILRANPYQRPPAYEKLQGDLAGLYSRRINRKHRLVYAVEEKSRQIKILSLWSHYERVPEEERKEAETA</sequence>
<dbReference type="EMBL" id="SRYG01000001">
    <property type="protein sequence ID" value="TGY67338.1"/>
    <property type="molecule type" value="Genomic_DNA"/>
</dbReference>
<dbReference type="Proteomes" id="UP000308836">
    <property type="component" value="Unassembled WGS sequence"/>
</dbReference>
<name>A0AC61RAR9_9FIRM</name>
<organism evidence="1 2">
    <name type="scientific">Dubosiella muris</name>
    <dbReference type="NCBI Taxonomy" id="3038133"/>
    <lineage>
        <taxon>Bacteria</taxon>
        <taxon>Bacillati</taxon>
        <taxon>Bacillota</taxon>
        <taxon>Erysipelotrichia</taxon>
        <taxon>Erysipelotrichales</taxon>
        <taxon>Erysipelotrichaceae</taxon>
        <taxon>Dubosiella</taxon>
    </lineage>
</organism>
<proteinExistence type="predicted"/>
<evidence type="ECO:0000313" key="1">
    <source>
        <dbReference type="EMBL" id="TGY67338.1"/>
    </source>
</evidence>
<protein>
    <submittedName>
        <fullName evidence="1">Txe/YoeB family addiction module toxin</fullName>
    </submittedName>
</protein>